<comment type="caution">
    <text evidence="8">The sequence shown here is derived from an EMBL/GenBank/DDBJ whole genome shotgun (WGS) entry which is preliminary data.</text>
</comment>
<dbReference type="PROSITE" id="PS50969">
    <property type="entry name" value="FCP1"/>
    <property type="match status" value="1"/>
</dbReference>
<keyword evidence="9" id="KW-1185">Reference proteome</keyword>
<keyword evidence="3" id="KW-0378">Hydrolase</keyword>
<evidence type="ECO:0000256" key="5">
    <source>
        <dbReference type="ARBA" id="ARBA00047761"/>
    </source>
</evidence>
<organism evidence="8 9">
    <name type="scientific">Pseudoloma neurophilia</name>
    <dbReference type="NCBI Taxonomy" id="146866"/>
    <lineage>
        <taxon>Eukaryota</taxon>
        <taxon>Fungi</taxon>
        <taxon>Fungi incertae sedis</taxon>
        <taxon>Microsporidia</taxon>
        <taxon>Pseudoloma</taxon>
    </lineage>
</organism>
<dbReference type="InterPro" id="IPR039189">
    <property type="entry name" value="Fcp1"/>
</dbReference>
<name>A0A0R0M086_9MICR</name>
<dbReference type="OrthoDB" id="10249888at2759"/>
<evidence type="ECO:0000313" key="9">
    <source>
        <dbReference type="Proteomes" id="UP000051530"/>
    </source>
</evidence>
<dbReference type="EC" id="3.1.3.16" evidence="2"/>
<dbReference type="InterPro" id="IPR004274">
    <property type="entry name" value="FCP1_dom"/>
</dbReference>
<dbReference type="PANTHER" id="PTHR23081:SF36">
    <property type="entry name" value="RNA POLYMERASE II SUBUNIT A C-TERMINAL DOMAIN PHOSPHATASE"/>
    <property type="match status" value="1"/>
</dbReference>
<accession>A0A0R0M086</accession>
<protein>
    <recommendedName>
        <fullName evidence="2">protein-serine/threonine phosphatase</fullName>
        <ecNumber evidence="2">3.1.3.16</ecNumber>
    </recommendedName>
</protein>
<dbReference type="EMBL" id="LGUB01000701">
    <property type="protein sequence ID" value="KRH92756.1"/>
    <property type="molecule type" value="Genomic_DNA"/>
</dbReference>
<keyword evidence="4" id="KW-0539">Nucleus</keyword>
<evidence type="ECO:0000256" key="1">
    <source>
        <dbReference type="ARBA" id="ARBA00004123"/>
    </source>
</evidence>
<proteinExistence type="predicted"/>
<evidence type="ECO:0000259" key="7">
    <source>
        <dbReference type="PROSITE" id="PS50969"/>
    </source>
</evidence>
<evidence type="ECO:0000256" key="6">
    <source>
        <dbReference type="ARBA" id="ARBA00048336"/>
    </source>
</evidence>
<comment type="catalytic activity">
    <reaction evidence="5">
        <text>O-phospho-L-seryl-[protein] + H2O = L-seryl-[protein] + phosphate</text>
        <dbReference type="Rhea" id="RHEA:20629"/>
        <dbReference type="Rhea" id="RHEA-COMP:9863"/>
        <dbReference type="Rhea" id="RHEA-COMP:11604"/>
        <dbReference type="ChEBI" id="CHEBI:15377"/>
        <dbReference type="ChEBI" id="CHEBI:29999"/>
        <dbReference type="ChEBI" id="CHEBI:43474"/>
        <dbReference type="ChEBI" id="CHEBI:83421"/>
        <dbReference type="EC" id="3.1.3.16"/>
    </reaction>
</comment>
<dbReference type="PANTHER" id="PTHR23081">
    <property type="entry name" value="RNA POLYMERASE II CTD PHOSPHATASE"/>
    <property type="match status" value="1"/>
</dbReference>
<evidence type="ECO:0000313" key="8">
    <source>
        <dbReference type="EMBL" id="KRH92756.1"/>
    </source>
</evidence>
<feature type="domain" description="FCP1 homology" evidence="7">
    <location>
        <begin position="66"/>
        <end position="351"/>
    </location>
</feature>
<sequence length="363" mass="42233">MIEDSECTHPINLDSLCGVCGKDLQYISQNKKEIKNYHPLFHSTDSLKINDAVFRDLYTERMSKLLNEKKLILLVDLDQTILCTVSETGQILNKPISQNDDKNSPDKNSLDKNTIENFDSLDKNTIKNFDSPDKNTIENFDSLDKNTIENFDSLDKNTIKNFDSLDKNTIKNFDSSKTFESPENQSKEKENKIHYTIDGQHFITYLRSGLKDFLFKLSLLFECHIYTAGTKSYTDALFKKIPYFKEVFSDRIITRETGHSDNQEIKNTTEDENLEDLGVFLPSQSQFQNSNILLKKSLSRLFGPFSHHVLIIDDRADIWAYIDNLIMIRPYYYKNDCNSDEKTLDCVYEQLEQVHGEFFSKYL</sequence>
<dbReference type="AlphaFoldDB" id="A0A0R0M086"/>
<evidence type="ECO:0000256" key="3">
    <source>
        <dbReference type="ARBA" id="ARBA00022801"/>
    </source>
</evidence>
<dbReference type="SMART" id="SM00577">
    <property type="entry name" value="CPDc"/>
    <property type="match status" value="1"/>
</dbReference>
<dbReference type="VEuPathDB" id="MicrosporidiaDB:M153_2951000770"/>
<dbReference type="InterPro" id="IPR036412">
    <property type="entry name" value="HAD-like_sf"/>
</dbReference>
<comment type="subcellular location">
    <subcellularLocation>
        <location evidence="1">Nucleus</location>
    </subcellularLocation>
</comment>
<evidence type="ECO:0000256" key="4">
    <source>
        <dbReference type="ARBA" id="ARBA00023242"/>
    </source>
</evidence>
<dbReference type="Gene3D" id="3.40.50.1000">
    <property type="entry name" value="HAD superfamily/HAD-like"/>
    <property type="match status" value="1"/>
</dbReference>
<dbReference type="SUPFAM" id="SSF56784">
    <property type="entry name" value="HAD-like"/>
    <property type="match status" value="1"/>
</dbReference>
<dbReference type="InterPro" id="IPR023214">
    <property type="entry name" value="HAD_sf"/>
</dbReference>
<comment type="catalytic activity">
    <reaction evidence="6">
        <text>O-phospho-L-threonyl-[protein] + H2O = L-threonyl-[protein] + phosphate</text>
        <dbReference type="Rhea" id="RHEA:47004"/>
        <dbReference type="Rhea" id="RHEA-COMP:11060"/>
        <dbReference type="Rhea" id="RHEA-COMP:11605"/>
        <dbReference type="ChEBI" id="CHEBI:15377"/>
        <dbReference type="ChEBI" id="CHEBI:30013"/>
        <dbReference type="ChEBI" id="CHEBI:43474"/>
        <dbReference type="ChEBI" id="CHEBI:61977"/>
        <dbReference type="EC" id="3.1.3.16"/>
    </reaction>
</comment>
<gene>
    <name evidence="8" type="ORF">M153_2951000770</name>
</gene>
<dbReference type="Pfam" id="PF03031">
    <property type="entry name" value="NIF"/>
    <property type="match status" value="1"/>
</dbReference>
<dbReference type="GO" id="GO:0005634">
    <property type="term" value="C:nucleus"/>
    <property type="evidence" value="ECO:0007669"/>
    <property type="project" value="UniProtKB-SubCell"/>
</dbReference>
<evidence type="ECO:0000256" key="2">
    <source>
        <dbReference type="ARBA" id="ARBA00013081"/>
    </source>
</evidence>
<dbReference type="GO" id="GO:0008420">
    <property type="term" value="F:RNA polymerase II CTD heptapeptide repeat phosphatase activity"/>
    <property type="evidence" value="ECO:0007669"/>
    <property type="project" value="InterPro"/>
</dbReference>
<reference evidence="8 9" key="1">
    <citation type="submission" date="2015-07" db="EMBL/GenBank/DDBJ databases">
        <title>The genome of Pseudoloma neurophilia, a relevant intracellular parasite of the zebrafish.</title>
        <authorList>
            <person name="Ndikumana S."/>
            <person name="Pelin A."/>
            <person name="Sanders J."/>
            <person name="Corradi N."/>
        </authorList>
    </citation>
    <scope>NUCLEOTIDE SEQUENCE [LARGE SCALE GENOMIC DNA]</scope>
    <source>
        <strain evidence="8 9">MK1</strain>
    </source>
</reference>
<dbReference type="Proteomes" id="UP000051530">
    <property type="component" value="Unassembled WGS sequence"/>
</dbReference>
<feature type="non-terminal residue" evidence="8">
    <location>
        <position position="363"/>
    </location>
</feature>